<dbReference type="RefSeq" id="WP_188999858.1">
    <property type="nucleotide sequence ID" value="NZ_BMOD01000002.1"/>
</dbReference>
<proteinExistence type="predicted"/>
<dbReference type="InterPro" id="IPR000150">
    <property type="entry name" value="Cof"/>
</dbReference>
<comment type="caution">
    <text evidence="1">The sequence shown here is derived from an EMBL/GenBank/DDBJ whole genome shotgun (WGS) entry which is preliminary data.</text>
</comment>
<dbReference type="InterPro" id="IPR006379">
    <property type="entry name" value="HAD-SF_hydro_IIB"/>
</dbReference>
<dbReference type="NCBIfam" id="TIGR00099">
    <property type="entry name" value="Cof-subfamily"/>
    <property type="match status" value="1"/>
</dbReference>
<name>A0ABQ2CUX6_9DEIO</name>
<sequence>MLLAFDLDGTIVTRKFDLPAETRKAVDYARSKGHQVTVITGRTDRSSRPYLQTLNVESHFGSCQGSRVHGHGEEMLHQVYIGADEVLKTLKLLRQHRSAKFFMSSPTHLFLKDLEDPFFSWAHQEGHVVQQLQDLTPETVNKIVIYGKNLTKLSEKVHAQVQGQFYPWDHTVLEVLPQGSSKGHALSLLAQHYGYGPEDVVAFGDGVNDISMFEWAGTGISVGHAGEHLRSLGKEHVAEPEKLGVVEWIYKNL</sequence>
<dbReference type="Gene3D" id="3.30.1240.10">
    <property type="match status" value="1"/>
</dbReference>
<dbReference type="Gene3D" id="3.40.50.1000">
    <property type="entry name" value="HAD superfamily/HAD-like"/>
    <property type="match status" value="1"/>
</dbReference>
<dbReference type="EMBL" id="BMOD01000002">
    <property type="protein sequence ID" value="GGJ23140.1"/>
    <property type="molecule type" value="Genomic_DNA"/>
</dbReference>
<evidence type="ECO:0000313" key="1">
    <source>
        <dbReference type="EMBL" id="GGJ23140.1"/>
    </source>
</evidence>
<gene>
    <name evidence="1" type="ORF">GCM10008938_06640</name>
</gene>
<dbReference type="InterPro" id="IPR023214">
    <property type="entry name" value="HAD_sf"/>
</dbReference>
<reference evidence="2" key="1">
    <citation type="journal article" date="2019" name="Int. J. Syst. Evol. Microbiol.">
        <title>The Global Catalogue of Microorganisms (GCM) 10K type strain sequencing project: providing services to taxonomists for standard genome sequencing and annotation.</title>
        <authorList>
            <consortium name="The Broad Institute Genomics Platform"/>
            <consortium name="The Broad Institute Genome Sequencing Center for Infectious Disease"/>
            <person name="Wu L."/>
            <person name="Ma J."/>
        </authorList>
    </citation>
    <scope>NUCLEOTIDE SEQUENCE [LARGE SCALE GENOMIC DNA]</scope>
    <source>
        <strain evidence="2">JCM 14370</strain>
    </source>
</reference>
<dbReference type="PROSITE" id="PS01228">
    <property type="entry name" value="COF_1"/>
    <property type="match status" value="1"/>
</dbReference>
<evidence type="ECO:0000313" key="2">
    <source>
        <dbReference type="Proteomes" id="UP000632222"/>
    </source>
</evidence>
<dbReference type="PANTHER" id="PTHR10000">
    <property type="entry name" value="PHOSPHOSERINE PHOSPHATASE"/>
    <property type="match status" value="1"/>
</dbReference>
<dbReference type="PANTHER" id="PTHR10000:SF58">
    <property type="entry name" value="PYRIDOXAL PHOSPHATE PHOSPHATASE YBHA"/>
    <property type="match status" value="1"/>
</dbReference>
<dbReference type="Pfam" id="PF08282">
    <property type="entry name" value="Hydrolase_3"/>
    <property type="match status" value="1"/>
</dbReference>
<dbReference type="Proteomes" id="UP000632222">
    <property type="component" value="Unassembled WGS sequence"/>
</dbReference>
<organism evidence="1 2">
    <name type="scientific">Deinococcus roseus</name>
    <dbReference type="NCBI Taxonomy" id="392414"/>
    <lineage>
        <taxon>Bacteria</taxon>
        <taxon>Thermotogati</taxon>
        <taxon>Deinococcota</taxon>
        <taxon>Deinococci</taxon>
        <taxon>Deinococcales</taxon>
        <taxon>Deinococcaceae</taxon>
        <taxon>Deinococcus</taxon>
    </lineage>
</organism>
<accession>A0ABQ2CUX6</accession>
<keyword evidence="2" id="KW-1185">Reference proteome</keyword>
<protein>
    <submittedName>
        <fullName evidence="1">Pyridoxal phosphatase</fullName>
    </submittedName>
</protein>
<dbReference type="NCBIfam" id="TIGR01484">
    <property type="entry name" value="HAD-SF-IIB"/>
    <property type="match status" value="1"/>
</dbReference>
<dbReference type="InterPro" id="IPR036412">
    <property type="entry name" value="HAD-like_sf"/>
</dbReference>
<dbReference type="SUPFAM" id="SSF56784">
    <property type="entry name" value="HAD-like"/>
    <property type="match status" value="1"/>
</dbReference>